<dbReference type="InterPro" id="IPR013655">
    <property type="entry name" value="PAS_fold_3"/>
</dbReference>
<dbReference type="Gene3D" id="1.10.287.130">
    <property type="match status" value="1"/>
</dbReference>
<feature type="domain" description="PAC" evidence="20">
    <location>
        <begin position="520"/>
        <end position="572"/>
    </location>
</feature>
<dbReference type="InterPro" id="IPR035965">
    <property type="entry name" value="PAS-like_dom_sf"/>
</dbReference>
<evidence type="ECO:0000256" key="7">
    <source>
        <dbReference type="ARBA" id="ARBA00022692"/>
    </source>
</evidence>
<dbReference type="InterPro" id="IPR003594">
    <property type="entry name" value="HATPase_dom"/>
</dbReference>
<keyword evidence="12" id="KW-0902">Two-component regulatory system</keyword>
<keyword evidence="5 15" id="KW-0597">Phosphoprotein</keyword>
<dbReference type="InterPro" id="IPR036097">
    <property type="entry name" value="HisK_dim/P_sf"/>
</dbReference>
<feature type="domain" description="Response regulatory" evidence="18">
    <location>
        <begin position="827"/>
        <end position="946"/>
    </location>
</feature>
<dbReference type="PRINTS" id="PR00344">
    <property type="entry name" value="BCTRLSENSOR"/>
</dbReference>
<evidence type="ECO:0000259" key="17">
    <source>
        <dbReference type="PROSITE" id="PS50109"/>
    </source>
</evidence>
<dbReference type="PANTHER" id="PTHR45339:SF1">
    <property type="entry name" value="HYBRID SIGNAL TRANSDUCTION HISTIDINE KINASE J"/>
    <property type="match status" value="1"/>
</dbReference>
<evidence type="ECO:0000313" key="22">
    <source>
        <dbReference type="Proteomes" id="UP000556201"/>
    </source>
</evidence>
<evidence type="ECO:0000256" key="1">
    <source>
        <dbReference type="ARBA" id="ARBA00000085"/>
    </source>
</evidence>
<dbReference type="RefSeq" id="WP_184277330.1">
    <property type="nucleotide sequence ID" value="NZ_JACHLJ010000001.1"/>
</dbReference>
<feature type="domain" description="Histidine kinase" evidence="17">
    <location>
        <begin position="590"/>
        <end position="806"/>
    </location>
</feature>
<evidence type="ECO:0000259" key="20">
    <source>
        <dbReference type="PROSITE" id="PS50113"/>
    </source>
</evidence>
<evidence type="ECO:0000259" key="19">
    <source>
        <dbReference type="PROSITE" id="PS50112"/>
    </source>
</evidence>
<dbReference type="Pfam" id="PF00512">
    <property type="entry name" value="HisKA"/>
    <property type="match status" value="1"/>
</dbReference>
<feature type="transmembrane region" description="Helical" evidence="16">
    <location>
        <begin position="218"/>
        <end position="250"/>
    </location>
</feature>
<evidence type="ECO:0000256" key="14">
    <source>
        <dbReference type="ARBA" id="ARBA00023306"/>
    </source>
</evidence>
<dbReference type="SUPFAM" id="SSF47226">
    <property type="entry name" value="Histidine-containing phosphotransfer domain, HPT domain"/>
    <property type="match status" value="1"/>
</dbReference>
<dbReference type="SUPFAM" id="SSF52172">
    <property type="entry name" value="CheY-like"/>
    <property type="match status" value="1"/>
</dbReference>
<evidence type="ECO:0000256" key="15">
    <source>
        <dbReference type="PROSITE-ProRule" id="PRU00169"/>
    </source>
</evidence>
<dbReference type="Gene3D" id="3.40.50.2300">
    <property type="match status" value="1"/>
</dbReference>
<feature type="transmembrane region" description="Helical" evidence="16">
    <location>
        <begin position="124"/>
        <end position="148"/>
    </location>
</feature>
<keyword evidence="13 16" id="KW-0472">Membrane</keyword>
<reference evidence="21 22" key="1">
    <citation type="submission" date="2020-08" db="EMBL/GenBank/DDBJ databases">
        <title>Functional genomics of gut bacteria from endangered species of beetles.</title>
        <authorList>
            <person name="Carlos-Shanley C."/>
        </authorList>
    </citation>
    <scope>NUCLEOTIDE SEQUENCE [LARGE SCALE GENOMIC DNA]</scope>
    <source>
        <strain evidence="21 22">S00192</strain>
    </source>
</reference>
<feature type="domain" description="PAS" evidence="19">
    <location>
        <begin position="447"/>
        <end position="517"/>
    </location>
</feature>
<sequence length="1070" mass="114591">MPLSATTPISPSLLARRLLQWLGLAILAFALAYAAVLWTRATGRAAAVWPLNAVFLIIGLRGRAGGWLAVLSAMLVGNGIANLANGDSLPLALGMAGDNLIETVIVAAVIAGGRPNQSAHFLPVGRLIGAAIVGSAASAIIAFGLLTLGEGAQLALLDMAIWFAADALGLVLFAPLAWALTRRMSPVRFRNALSQASAPLIILVVVTTAVFWQSEFPLLFLVAPAAVYLAARSGPLGVGFGGLAVTVLAMGFSLSDHGPTSLIDADTPVRLLVMQGFLAVTVLTSMIVAASTARQQHLIARLRAQQARLKRRDEQARVREQQNLMAESMSRVGHWSIDVASGSLFWSPEVYRIHGLDPEVHRPRLEEAINYYAPEDRARVSEAVEFAMAVNQPWQFDADLITASGGRVRVRAAGECQLNSDGEVKTIFGVFKDITEDDALLRQVQEQKALYKLLADNSSDVIARYKADGVFEYLSPAVGSLLGYSPAELVGRRTFEIIDPSQHAHVENAFRKGLIEGGSFTVSYQARRKDGTTLWLEARPTPAFDTDGNVTGFVDTVRDVTERREREIELAEARHSAETAARTKADFLSNMSHEIRTPLNAILGFTDLLAETVTTEEERRYADRITSAGKSLLHVVNDILDFSKIEAGRMTIENRPYSPSDVAAEVIDLIPAAYPSCSVDLTLNVDRVVASHYFGDEVRFKQILLNVIGNAVKFTRKGLVRVDVTASNKTLCVKVEDTGPGIPTDRLDALFEGFSQADESISRNFGGSGLGLSISRSLARLMGGDLILNSTLGHGTTVTLVLPARKASRAEHVSTSTVSQNRPNGLVVMVVDDVEANRELLQLQLGRVGHDVRLFESGQAALDALALDGEAFDIILMDVQMPRMDGLEATRRIRRMDGSAASVPVVALTANVLPEQIAACREAGMDDHIGKPVNIDALVALLAKLSPAKTTAADDADSDNAMTALKRRYVDHLASVPDQLRALLDRSPAMDAYAGLAAQAHSIAGTSGSFGLDDVSTAAFDLEALALKATAGEEVDAYALTCAVERLSAAMTDAHGPQPEGEAQLAILTD</sequence>
<dbReference type="PROSITE" id="PS50110">
    <property type="entry name" value="RESPONSE_REGULATORY"/>
    <property type="match status" value="1"/>
</dbReference>
<evidence type="ECO:0000313" key="21">
    <source>
        <dbReference type="EMBL" id="MBB5770040.1"/>
    </source>
</evidence>
<dbReference type="PROSITE" id="PS50113">
    <property type="entry name" value="PAC"/>
    <property type="match status" value="2"/>
</dbReference>
<dbReference type="SMART" id="SM00387">
    <property type="entry name" value="HATPase_c"/>
    <property type="match status" value="1"/>
</dbReference>
<evidence type="ECO:0000256" key="4">
    <source>
        <dbReference type="ARBA" id="ARBA00022475"/>
    </source>
</evidence>
<evidence type="ECO:0000256" key="5">
    <source>
        <dbReference type="ARBA" id="ARBA00022553"/>
    </source>
</evidence>
<dbReference type="InterPro" id="IPR000700">
    <property type="entry name" value="PAS-assoc_C"/>
</dbReference>
<dbReference type="InterPro" id="IPR011006">
    <property type="entry name" value="CheY-like_superfamily"/>
</dbReference>
<dbReference type="Pfam" id="PF01627">
    <property type="entry name" value="Hpt"/>
    <property type="match status" value="1"/>
</dbReference>
<dbReference type="SMART" id="SM00086">
    <property type="entry name" value="PAC"/>
    <property type="match status" value="2"/>
</dbReference>
<proteinExistence type="predicted"/>
<dbReference type="SUPFAM" id="SSF55785">
    <property type="entry name" value="PYP-like sensor domain (PAS domain)"/>
    <property type="match status" value="2"/>
</dbReference>
<keyword evidence="6" id="KW-0808">Transferase</keyword>
<dbReference type="PROSITE" id="PS50112">
    <property type="entry name" value="PAS"/>
    <property type="match status" value="1"/>
</dbReference>
<dbReference type="Proteomes" id="UP000556201">
    <property type="component" value="Unassembled WGS sequence"/>
</dbReference>
<dbReference type="Pfam" id="PF08447">
    <property type="entry name" value="PAS_3"/>
    <property type="match status" value="1"/>
</dbReference>
<protein>
    <recommendedName>
        <fullName evidence="3">histidine kinase</fullName>
        <ecNumber evidence="3">2.7.13.3</ecNumber>
    </recommendedName>
</protein>
<comment type="caution">
    <text evidence="21">The sequence shown here is derived from an EMBL/GenBank/DDBJ whole genome shotgun (WGS) entry which is preliminary data.</text>
</comment>
<dbReference type="EC" id="2.7.13.3" evidence="3"/>
<dbReference type="InterPro" id="IPR008207">
    <property type="entry name" value="Sig_transdc_His_kin_Hpt_dom"/>
</dbReference>
<dbReference type="GO" id="GO:0005886">
    <property type="term" value="C:plasma membrane"/>
    <property type="evidence" value="ECO:0007669"/>
    <property type="project" value="UniProtKB-SubCell"/>
</dbReference>
<dbReference type="InterPro" id="IPR036890">
    <property type="entry name" value="HATPase_C_sf"/>
</dbReference>
<feature type="transmembrane region" description="Helical" evidence="16">
    <location>
        <begin position="91"/>
        <end position="112"/>
    </location>
</feature>
<keyword evidence="14" id="KW-0131">Cell cycle</keyword>
<keyword evidence="10" id="KW-0067">ATP-binding</keyword>
<keyword evidence="11 16" id="KW-1133">Transmembrane helix</keyword>
<dbReference type="FunFam" id="1.10.287.130:FF:000038">
    <property type="entry name" value="Sensory transduction histidine kinase"/>
    <property type="match status" value="1"/>
</dbReference>
<evidence type="ECO:0000256" key="2">
    <source>
        <dbReference type="ARBA" id="ARBA00004651"/>
    </source>
</evidence>
<dbReference type="NCBIfam" id="TIGR00229">
    <property type="entry name" value="sensory_box"/>
    <property type="match status" value="1"/>
</dbReference>
<evidence type="ECO:0000256" key="13">
    <source>
        <dbReference type="ARBA" id="ARBA00023136"/>
    </source>
</evidence>
<name>A0A7W9FR41_BREVE</name>
<dbReference type="Pfam" id="PF02518">
    <property type="entry name" value="HATPase_c"/>
    <property type="match status" value="1"/>
</dbReference>
<dbReference type="CDD" id="cd00130">
    <property type="entry name" value="PAS"/>
    <property type="match status" value="1"/>
</dbReference>
<dbReference type="SMART" id="SM00448">
    <property type="entry name" value="REC"/>
    <property type="match status" value="1"/>
</dbReference>
<evidence type="ECO:0000256" key="6">
    <source>
        <dbReference type="ARBA" id="ARBA00022679"/>
    </source>
</evidence>
<dbReference type="SUPFAM" id="SSF47384">
    <property type="entry name" value="Homodimeric domain of signal transducing histidine kinase"/>
    <property type="match status" value="1"/>
</dbReference>
<dbReference type="FunFam" id="3.30.565.10:FF:000010">
    <property type="entry name" value="Sensor histidine kinase RcsC"/>
    <property type="match status" value="1"/>
</dbReference>
<dbReference type="Gene3D" id="3.30.565.10">
    <property type="entry name" value="Histidine kinase-like ATPase, C-terminal domain"/>
    <property type="match status" value="1"/>
</dbReference>
<evidence type="ECO:0000256" key="8">
    <source>
        <dbReference type="ARBA" id="ARBA00022741"/>
    </source>
</evidence>
<dbReference type="SUPFAM" id="SSF55874">
    <property type="entry name" value="ATPase domain of HSP90 chaperone/DNA topoisomerase II/histidine kinase"/>
    <property type="match status" value="1"/>
</dbReference>
<evidence type="ECO:0000256" key="10">
    <source>
        <dbReference type="ARBA" id="ARBA00022840"/>
    </source>
</evidence>
<gene>
    <name evidence="21" type="ORF">HNP47_000009</name>
</gene>
<feature type="transmembrane region" description="Helical" evidence="16">
    <location>
        <begin position="271"/>
        <end position="293"/>
    </location>
</feature>
<feature type="modified residue" description="4-aspartylphosphate" evidence="15">
    <location>
        <position position="878"/>
    </location>
</feature>
<dbReference type="InterPro" id="IPR001610">
    <property type="entry name" value="PAC"/>
</dbReference>
<accession>A0A7W9FR41</accession>
<dbReference type="SMART" id="SM00388">
    <property type="entry name" value="HisKA"/>
    <property type="match status" value="1"/>
</dbReference>
<dbReference type="InterPro" id="IPR000014">
    <property type="entry name" value="PAS"/>
</dbReference>
<feature type="transmembrane region" description="Helical" evidence="16">
    <location>
        <begin position="192"/>
        <end position="212"/>
    </location>
</feature>
<organism evidence="21 22">
    <name type="scientific">Brevundimonas vesicularis</name>
    <name type="common">Pseudomonas vesicularis</name>
    <dbReference type="NCBI Taxonomy" id="41276"/>
    <lineage>
        <taxon>Bacteria</taxon>
        <taxon>Pseudomonadati</taxon>
        <taxon>Pseudomonadota</taxon>
        <taxon>Alphaproteobacteria</taxon>
        <taxon>Caulobacterales</taxon>
        <taxon>Caulobacteraceae</taxon>
        <taxon>Brevundimonas</taxon>
    </lineage>
</organism>
<dbReference type="PROSITE" id="PS50109">
    <property type="entry name" value="HIS_KIN"/>
    <property type="match status" value="1"/>
</dbReference>
<dbReference type="InterPro" id="IPR003661">
    <property type="entry name" value="HisK_dim/P_dom"/>
</dbReference>
<evidence type="ECO:0000256" key="16">
    <source>
        <dbReference type="SAM" id="Phobius"/>
    </source>
</evidence>
<dbReference type="GO" id="GO:0000155">
    <property type="term" value="F:phosphorelay sensor kinase activity"/>
    <property type="evidence" value="ECO:0007669"/>
    <property type="project" value="InterPro"/>
</dbReference>
<dbReference type="PANTHER" id="PTHR45339">
    <property type="entry name" value="HYBRID SIGNAL TRANSDUCTION HISTIDINE KINASE J"/>
    <property type="match status" value="1"/>
</dbReference>
<keyword evidence="9" id="KW-0418">Kinase</keyword>
<dbReference type="InterPro" id="IPR005467">
    <property type="entry name" value="His_kinase_dom"/>
</dbReference>
<dbReference type="CDD" id="cd17546">
    <property type="entry name" value="REC_hyHK_CKI1_RcsC-like"/>
    <property type="match status" value="1"/>
</dbReference>
<dbReference type="EMBL" id="JACHLJ010000001">
    <property type="protein sequence ID" value="MBB5770040.1"/>
    <property type="molecule type" value="Genomic_DNA"/>
</dbReference>
<comment type="subcellular location">
    <subcellularLocation>
        <location evidence="2">Cell membrane</location>
        <topology evidence="2">Multi-pass membrane protein</topology>
    </subcellularLocation>
</comment>
<evidence type="ECO:0000256" key="9">
    <source>
        <dbReference type="ARBA" id="ARBA00022777"/>
    </source>
</evidence>
<evidence type="ECO:0000259" key="18">
    <source>
        <dbReference type="PROSITE" id="PS50110"/>
    </source>
</evidence>
<dbReference type="Gene3D" id="3.30.450.20">
    <property type="entry name" value="PAS domain"/>
    <property type="match status" value="2"/>
</dbReference>
<dbReference type="CDD" id="cd00082">
    <property type="entry name" value="HisKA"/>
    <property type="match status" value="1"/>
</dbReference>
<dbReference type="Pfam" id="PF13426">
    <property type="entry name" value="PAS_9"/>
    <property type="match status" value="1"/>
</dbReference>
<feature type="transmembrane region" description="Helical" evidence="16">
    <location>
        <begin position="160"/>
        <end position="180"/>
    </location>
</feature>
<dbReference type="AlphaFoldDB" id="A0A7W9FR41"/>
<evidence type="ECO:0000256" key="12">
    <source>
        <dbReference type="ARBA" id="ARBA00023012"/>
    </source>
</evidence>
<dbReference type="GO" id="GO:0005524">
    <property type="term" value="F:ATP binding"/>
    <property type="evidence" value="ECO:0007669"/>
    <property type="project" value="UniProtKB-KW"/>
</dbReference>
<dbReference type="Pfam" id="PF00072">
    <property type="entry name" value="Response_reg"/>
    <property type="match status" value="1"/>
</dbReference>
<keyword evidence="4" id="KW-1003">Cell membrane</keyword>
<dbReference type="InterPro" id="IPR036641">
    <property type="entry name" value="HPT_dom_sf"/>
</dbReference>
<keyword evidence="8" id="KW-0547">Nucleotide-binding</keyword>
<evidence type="ECO:0000256" key="3">
    <source>
        <dbReference type="ARBA" id="ARBA00012438"/>
    </source>
</evidence>
<comment type="catalytic activity">
    <reaction evidence="1">
        <text>ATP + protein L-histidine = ADP + protein N-phospho-L-histidine.</text>
        <dbReference type="EC" id="2.7.13.3"/>
    </reaction>
</comment>
<dbReference type="SMART" id="SM00091">
    <property type="entry name" value="PAS"/>
    <property type="match status" value="2"/>
</dbReference>
<dbReference type="InterPro" id="IPR004358">
    <property type="entry name" value="Sig_transdc_His_kin-like_C"/>
</dbReference>
<evidence type="ECO:0000256" key="11">
    <source>
        <dbReference type="ARBA" id="ARBA00022989"/>
    </source>
</evidence>
<keyword evidence="7 16" id="KW-0812">Transmembrane</keyword>
<dbReference type="CDD" id="cd16922">
    <property type="entry name" value="HATPase_EvgS-ArcB-TorS-like"/>
    <property type="match status" value="1"/>
</dbReference>
<dbReference type="InterPro" id="IPR001789">
    <property type="entry name" value="Sig_transdc_resp-reg_receiver"/>
</dbReference>
<dbReference type="InterPro" id="IPR007895">
    <property type="entry name" value="MASE1"/>
</dbReference>
<dbReference type="Pfam" id="PF05231">
    <property type="entry name" value="MASE1"/>
    <property type="match status" value="1"/>
</dbReference>
<feature type="domain" description="PAC" evidence="20">
    <location>
        <begin position="394"/>
        <end position="446"/>
    </location>
</feature>